<dbReference type="Proteomes" id="UP000523105">
    <property type="component" value="Unassembled WGS sequence"/>
</dbReference>
<organism evidence="1 2">
    <name type="scientific">Marine Group I thaumarchaeote</name>
    <dbReference type="NCBI Taxonomy" id="2511932"/>
    <lineage>
        <taxon>Archaea</taxon>
        <taxon>Nitrososphaerota</taxon>
        <taxon>Marine Group I</taxon>
    </lineage>
</organism>
<evidence type="ECO:0000313" key="2">
    <source>
        <dbReference type="Proteomes" id="UP000523105"/>
    </source>
</evidence>
<dbReference type="PANTHER" id="PTHR35861:SF2">
    <property type="entry name" value="FELS-2 PROPHAGE PROTEIN"/>
    <property type="match status" value="1"/>
</dbReference>
<comment type="caution">
    <text evidence="1">The sequence shown here is derived from an EMBL/GenBank/DDBJ whole genome shotgun (WGS) entry which is preliminary data.</text>
</comment>
<protein>
    <submittedName>
        <fullName evidence="1">Phage tail sheath subtilisin-like domain-containing protein</fullName>
    </submittedName>
</protein>
<proteinExistence type="predicted"/>
<dbReference type="InterPro" id="IPR052042">
    <property type="entry name" value="Tail_sheath_structural"/>
</dbReference>
<accession>A0A7K4MRK6</accession>
<dbReference type="PANTHER" id="PTHR35861">
    <property type="match status" value="1"/>
</dbReference>
<dbReference type="Gene3D" id="3.40.50.11780">
    <property type="match status" value="2"/>
</dbReference>
<sequence>MAERIVSPGVFTRERDLSFLPAGIAAIGACIIGPTVKGPAFVPTVVTNFSEFEEMFGSTDSRYYTPYAVEQYLRSAGSVTIVRVLNTGGYTADYVSLKLSSSAASVVRTVAVLAPSRGGTNGTGDLSLCLLAATESAYTSQTLTVNGTDVTETDYSISFNTSSANYIDQVISSDPQVQKSGQDTVAVYLYKNFKYHQSSYGWDTGTSANHSGSISIGGVGDFEDAGYSNASTPSIQSQLINNSRYNLFKVNTRSHGSDVNNKFKVVILNVKAAGTVAGSDYGQFSLQLRQTGLNDNGLTTDNIAEQWDSLNFDPKSTNFFARRIGDRYVTIDANGKLTYEGDWNNRSKHIYVSDFSDISNGSIPKVLVPMGHSSISAPLSDGDMPNWIFKVTQSNAQDEFDSNVLYGHDYKNGDAEQYLVPVNDFTGGTNVSMSLEDMFGHDDASVLGTTEGTDYASATSSISLTTSHLKQRKFVVPFQGGFDGDNPANPKLTGASIKATNTQGFDISSATATGAVAYKKAINAISNPDEFDINMLVTPGILHNLHPKITNHAIAKCEERGDAFYIFDCGKYGGSIADATAAISALDTNYAATYYPWVKIVDRATALPVWVPPSVVLPGVIAFTDQVAHEWFAPAGLNRGGLTTVLEAQTRLTHDERDELY</sequence>
<dbReference type="PROSITE" id="PS51257">
    <property type="entry name" value="PROKAR_LIPOPROTEIN"/>
    <property type="match status" value="1"/>
</dbReference>
<dbReference type="EMBL" id="JACASV010000087">
    <property type="protein sequence ID" value="NWJ43999.1"/>
    <property type="molecule type" value="Genomic_DNA"/>
</dbReference>
<dbReference type="AlphaFoldDB" id="A0A7K4MRK6"/>
<feature type="non-terminal residue" evidence="1">
    <location>
        <position position="661"/>
    </location>
</feature>
<reference evidence="1 2" key="1">
    <citation type="journal article" date="2019" name="Environ. Microbiol.">
        <title>Genomics insights into ecotype formation of ammonia-oxidizing archaea in the deep ocean.</title>
        <authorList>
            <person name="Wang Y."/>
            <person name="Huang J.M."/>
            <person name="Cui G.J."/>
            <person name="Nunoura T."/>
            <person name="Takaki Y."/>
            <person name="Li W.L."/>
            <person name="Li J."/>
            <person name="Gao Z.M."/>
            <person name="Takai K."/>
            <person name="Zhang A.Q."/>
            <person name="Stepanauskas R."/>
        </authorList>
    </citation>
    <scope>NUCLEOTIDE SEQUENCE [LARGE SCALE GENOMIC DNA]</scope>
    <source>
        <strain evidence="1 2">L15b</strain>
    </source>
</reference>
<gene>
    <name evidence="1" type="ORF">HX837_07365</name>
</gene>
<name>A0A7K4MRK6_9ARCH</name>
<evidence type="ECO:0000313" key="1">
    <source>
        <dbReference type="EMBL" id="NWJ43999.1"/>
    </source>
</evidence>